<feature type="region of interest" description="Disordered" evidence="1">
    <location>
        <begin position="419"/>
        <end position="442"/>
    </location>
</feature>
<organism evidence="2 3">
    <name type="scientific">Haloarcula rubra</name>
    <dbReference type="NCBI Taxonomy" id="2487747"/>
    <lineage>
        <taxon>Archaea</taxon>
        <taxon>Methanobacteriati</taxon>
        <taxon>Methanobacteriota</taxon>
        <taxon>Stenosarchaea group</taxon>
        <taxon>Halobacteria</taxon>
        <taxon>Halobacteriales</taxon>
        <taxon>Haloarculaceae</taxon>
        <taxon>Haloarcula</taxon>
    </lineage>
</organism>
<sequence>MNLIARTPKQAIEQFEPALHEAGLSEDINIEVSTKSPGTLEEQYRQWLNAGRSSPDILTMDVGWSIPFIRRGQLLNLSDALPAEHVQTLENEYNAESIDSSRGRNGNIFGVPLIMDVRGMWYRRDLAREAGYDPDAENWGTEPKSWEEFSQIAADIQEQQGLQYGLTMPFELSQTITCCTFNSIMSQWGGAYFGGREHLFGPVGDRPITIDEEQVLSALRMLRTFMWGHEDQHSLDNDSFVGGIVPSDVLGWRYTKDLDAFLNGNSFAYTVGNPAFAKLASSGDNFGDAVNEKLGLMPKPYGIQQSDSTYEGVGGTMSPLAGYNLSVNPNSNKQDAALEVLQTVMKDDFLVKWFNLSGYLPAKPKLLQSEAVKNHSLFGQYMDTFSVMADNAMPRPVTPIYFQESKVISQEVHNVVSQSKAPKKGMADAKEQLAQIEDSYGQ</sequence>
<dbReference type="InterPro" id="IPR050490">
    <property type="entry name" value="Bact_solute-bd_prot1"/>
</dbReference>
<dbReference type="PANTHER" id="PTHR43649:SF12">
    <property type="entry name" value="DIACETYLCHITOBIOSE BINDING PROTEIN DASA"/>
    <property type="match status" value="1"/>
</dbReference>
<keyword evidence="3" id="KW-1185">Reference proteome</keyword>
<comment type="caution">
    <text evidence="2">The sequence shown here is derived from an EMBL/GenBank/DDBJ whole genome shotgun (WGS) entry which is preliminary data.</text>
</comment>
<dbReference type="Pfam" id="PF01547">
    <property type="entry name" value="SBP_bac_1"/>
    <property type="match status" value="1"/>
</dbReference>
<dbReference type="Gene3D" id="3.40.190.10">
    <property type="entry name" value="Periplasmic binding protein-like II"/>
    <property type="match status" value="2"/>
</dbReference>
<dbReference type="InterPro" id="IPR006059">
    <property type="entry name" value="SBP"/>
</dbReference>
<evidence type="ECO:0000313" key="3">
    <source>
        <dbReference type="Proteomes" id="UP001430377"/>
    </source>
</evidence>
<name>A0AAW4PXP8_9EURY</name>
<dbReference type="RefSeq" id="WP_220620154.1">
    <property type="nucleotide sequence ID" value="NZ_RKLR01000012.1"/>
</dbReference>
<reference evidence="2 3" key="1">
    <citation type="submission" date="2021-06" db="EMBL/GenBank/DDBJ databases">
        <title>Halomicroarcula sp. a new haloarchaeum isolated from saline soil.</title>
        <authorList>
            <person name="Duran-Viseras A."/>
            <person name="Sanchez-Porro C."/>
            <person name="Ventosa A."/>
        </authorList>
    </citation>
    <scope>NUCLEOTIDE SEQUENCE [LARGE SCALE GENOMIC DNA]</scope>
    <source>
        <strain evidence="2 3">F13</strain>
    </source>
</reference>
<dbReference type="PANTHER" id="PTHR43649">
    <property type="entry name" value="ARABINOSE-BINDING PROTEIN-RELATED"/>
    <property type="match status" value="1"/>
</dbReference>
<gene>
    <name evidence="2" type="ORF">EGH21_19885</name>
</gene>
<dbReference type="EMBL" id="RKLR01000012">
    <property type="protein sequence ID" value="MBX0325290.1"/>
    <property type="molecule type" value="Genomic_DNA"/>
</dbReference>
<dbReference type="Proteomes" id="UP001430377">
    <property type="component" value="Unassembled WGS sequence"/>
</dbReference>
<dbReference type="SUPFAM" id="SSF53850">
    <property type="entry name" value="Periplasmic binding protein-like II"/>
    <property type="match status" value="1"/>
</dbReference>
<proteinExistence type="predicted"/>
<accession>A0AAW4PXP8</accession>
<evidence type="ECO:0000256" key="1">
    <source>
        <dbReference type="SAM" id="MobiDB-lite"/>
    </source>
</evidence>
<dbReference type="AlphaFoldDB" id="A0AAW4PXP8"/>
<evidence type="ECO:0000313" key="2">
    <source>
        <dbReference type="EMBL" id="MBX0325290.1"/>
    </source>
</evidence>
<protein>
    <submittedName>
        <fullName evidence="2">Extracellular solute-binding protein</fullName>
    </submittedName>
</protein>